<comment type="caution">
    <text evidence="1">The sequence shown here is derived from an EMBL/GenBank/DDBJ whole genome shotgun (WGS) entry which is preliminary data.</text>
</comment>
<accession>A0A495IIW9</accession>
<sequence>MDDDEADDGHVIFSLLVNSEERLDALAGFPGRARAAAPVDDHLYEVYETSFDDADWASRAERLDSCIHEAVDALVGTGVSLDALGADDVLVRAFFTFPRGAETLSAEAVQRLASCHATIWIDFHG</sequence>
<reference evidence="1 2" key="1">
    <citation type="submission" date="2018-10" db="EMBL/GenBank/DDBJ databases">
        <title>Sequencing the genomes of 1000 actinobacteria strains.</title>
        <authorList>
            <person name="Klenk H.-P."/>
        </authorList>
    </citation>
    <scope>NUCLEOTIDE SEQUENCE [LARGE SCALE GENOMIC DNA]</scope>
    <source>
        <strain evidence="1 2">DSM 17894</strain>
    </source>
</reference>
<keyword evidence="2" id="KW-1185">Reference proteome</keyword>
<proteinExistence type="predicted"/>
<dbReference type="OrthoDB" id="5079415at2"/>
<dbReference type="Proteomes" id="UP000280008">
    <property type="component" value="Unassembled WGS sequence"/>
</dbReference>
<protein>
    <recommendedName>
        <fullName evidence="3">DUF4279 domain-containing protein</fullName>
    </recommendedName>
</protein>
<dbReference type="AlphaFoldDB" id="A0A495IIW9"/>
<organism evidence="1 2">
    <name type="scientific">Frondihabitans australicus</name>
    <dbReference type="NCBI Taxonomy" id="386892"/>
    <lineage>
        <taxon>Bacteria</taxon>
        <taxon>Bacillati</taxon>
        <taxon>Actinomycetota</taxon>
        <taxon>Actinomycetes</taxon>
        <taxon>Micrococcales</taxon>
        <taxon>Microbacteriaceae</taxon>
        <taxon>Frondihabitans</taxon>
    </lineage>
</organism>
<evidence type="ECO:0000313" key="2">
    <source>
        <dbReference type="Proteomes" id="UP000280008"/>
    </source>
</evidence>
<evidence type="ECO:0000313" key="1">
    <source>
        <dbReference type="EMBL" id="RKR75927.1"/>
    </source>
</evidence>
<dbReference type="RefSeq" id="WP_147430204.1">
    <property type="nucleotide sequence ID" value="NZ_RBKS01000001.1"/>
</dbReference>
<name>A0A495IIW9_9MICO</name>
<dbReference type="EMBL" id="RBKS01000001">
    <property type="protein sequence ID" value="RKR75927.1"/>
    <property type="molecule type" value="Genomic_DNA"/>
</dbReference>
<evidence type="ECO:0008006" key="3">
    <source>
        <dbReference type="Google" id="ProtNLM"/>
    </source>
</evidence>
<gene>
    <name evidence="1" type="ORF">C8E83_3091</name>
</gene>